<reference evidence="1 2" key="1">
    <citation type="submission" date="2016-03" db="EMBL/GenBank/DDBJ databases">
        <title>Trachymyrmex septentrionalis WGS genome.</title>
        <authorList>
            <person name="Nygaard S."/>
            <person name="Hu H."/>
            <person name="Boomsma J."/>
            <person name="Zhang G."/>
        </authorList>
    </citation>
    <scope>NUCLEOTIDE SEQUENCE [LARGE SCALE GENOMIC DNA]</scope>
    <source>
        <strain evidence="1">Tsep2-gDNA-1</strain>
        <tissue evidence="1">Whole body</tissue>
    </source>
</reference>
<dbReference type="Proteomes" id="UP000078541">
    <property type="component" value="Unassembled WGS sequence"/>
</dbReference>
<dbReference type="STRING" id="34720.A0A151JZB7"/>
<organism evidence="1 2">
    <name type="scientific">Trachymyrmex septentrionalis</name>
    <dbReference type="NCBI Taxonomy" id="34720"/>
    <lineage>
        <taxon>Eukaryota</taxon>
        <taxon>Metazoa</taxon>
        <taxon>Ecdysozoa</taxon>
        <taxon>Arthropoda</taxon>
        <taxon>Hexapoda</taxon>
        <taxon>Insecta</taxon>
        <taxon>Pterygota</taxon>
        <taxon>Neoptera</taxon>
        <taxon>Endopterygota</taxon>
        <taxon>Hymenoptera</taxon>
        <taxon>Apocrita</taxon>
        <taxon>Aculeata</taxon>
        <taxon>Formicoidea</taxon>
        <taxon>Formicidae</taxon>
        <taxon>Myrmicinae</taxon>
        <taxon>Trachymyrmex</taxon>
    </lineage>
</organism>
<evidence type="ECO:0000313" key="1">
    <source>
        <dbReference type="EMBL" id="KYN41526.1"/>
    </source>
</evidence>
<dbReference type="KEGG" id="tsep:108746622"/>
<keyword evidence="2" id="KW-1185">Reference proteome</keyword>
<dbReference type="GO" id="GO:0032979">
    <property type="term" value="P:protein insertion into mitochondrial inner membrane from matrix"/>
    <property type="evidence" value="ECO:0007669"/>
    <property type="project" value="TreeGrafter"/>
</dbReference>
<dbReference type="GO" id="GO:0043022">
    <property type="term" value="F:ribosome binding"/>
    <property type="evidence" value="ECO:0007669"/>
    <property type="project" value="TreeGrafter"/>
</dbReference>
<proteinExistence type="predicted"/>
<dbReference type="PANTHER" id="PTHR13333">
    <property type="entry name" value="M-AAA PROTEASE-INTERACTING PROTEIN 1, MITOCHONDRIAL"/>
    <property type="match status" value="1"/>
</dbReference>
<dbReference type="GO" id="GO:0005743">
    <property type="term" value="C:mitochondrial inner membrane"/>
    <property type="evidence" value="ECO:0007669"/>
    <property type="project" value="TreeGrafter"/>
</dbReference>
<dbReference type="AlphaFoldDB" id="A0A151JZB7"/>
<accession>A0A151JZB7</accession>
<name>A0A151JZB7_9HYME</name>
<dbReference type="OrthoDB" id="7249367at2759"/>
<protein>
    <submittedName>
        <fullName evidence="1">Uncharacterized protein</fullName>
    </submittedName>
</protein>
<sequence length="249" mass="28757">MRIIMLIPMIRKNVSCNLRRIVACVTYRNKMHTKIVRQYNKTNLLSSSTSNVVAFRIYCTESDSEPHVSLPMLVTNVKPFKPSFFMPLRLFFFTLKSSQIDKEFSIFEAVYGIKYAVTVISKALANENYDSLEGLVAEDMIEVLRTKIETLRPEQRWLIAVNEEDIAFHIISDISAETDEDHSIQIKMLIHYIPGMATQKKPESAFTFTDSKIRNMLTCNYIFTRKYVNNVGGSWIATFVNHYSLINVL</sequence>
<evidence type="ECO:0000313" key="2">
    <source>
        <dbReference type="Proteomes" id="UP000078541"/>
    </source>
</evidence>
<gene>
    <name evidence="1" type="ORF">ALC56_04079</name>
</gene>
<dbReference type="PANTHER" id="PTHR13333:SF5">
    <property type="entry name" value="M-AAA PROTEASE-INTERACTING PROTEIN 1, MITOCHONDRIAL"/>
    <property type="match status" value="1"/>
</dbReference>
<dbReference type="EMBL" id="KQ981463">
    <property type="protein sequence ID" value="KYN41526.1"/>
    <property type="molecule type" value="Genomic_DNA"/>
</dbReference>